<feature type="transmembrane region" description="Helical" evidence="7">
    <location>
        <begin position="81"/>
        <end position="101"/>
    </location>
</feature>
<evidence type="ECO:0000313" key="9">
    <source>
        <dbReference type="EMBL" id="TLD03051.1"/>
    </source>
</evidence>
<evidence type="ECO:0000256" key="3">
    <source>
        <dbReference type="ARBA" id="ARBA00022475"/>
    </source>
</evidence>
<feature type="transmembrane region" description="Helical" evidence="7">
    <location>
        <begin position="225"/>
        <end position="246"/>
    </location>
</feature>
<dbReference type="PANTHER" id="PTHR43005">
    <property type="entry name" value="BLR7065 PROTEIN"/>
    <property type="match status" value="1"/>
</dbReference>
<evidence type="ECO:0000256" key="5">
    <source>
        <dbReference type="ARBA" id="ARBA00022989"/>
    </source>
</evidence>
<dbReference type="GO" id="GO:0005886">
    <property type="term" value="C:plasma membrane"/>
    <property type="evidence" value="ECO:0007669"/>
    <property type="project" value="UniProtKB-SubCell"/>
</dbReference>
<dbReference type="PANTHER" id="PTHR43005:SF1">
    <property type="entry name" value="SPERMIDINE_PUTRESCINE TRANSPORT SYSTEM PERMEASE PROTEIN"/>
    <property type="match status" value="1"/>
</dbReference>
<evidence type="ECO:0000256" key="4">
    <source>
        <dbReference type="ARBA" id="ARBA00022692"/>
    </source>
</evidence>
<organism evidence="9 10">
    <name type="scientific">Robinsoniella peoriensis</name>
    <dbReference type="NCBI Taxonomy" id="180332"/>
    <lineage>
        <taxon>Bacteria</taxon>
        <taxon>Bacillati</taxon>
        <taxon>Bacillota</taxon>
        <taxon>Clostridia</taxon>
        <taxon>Lachnospirales</taxon>
        <taxon>Lachnospiraceae</taxon>
        <taxon>Robinsoniella</taxon>
    </lineage>
</organism>
<keyword evidence="10" id="KW-1185">Reference proteome</keyword>
<proteinExistence type="inferred from homology"/>
<sequence length="295" mass="31880">MARPNRKAMVMDEAKKSILLLPAIVLLIAFFIIPIVLTVYYSFTNLALSGSNAANFQIVGLENYIKMLTDPNTLIAIKNTLIFLVGSLIGQSVLGFTIAYLMKNKAKTFRSIVGPCILAGWVMPEIVVALCCSSFFQESGTLNMIMGAIQIEPIAWLYQHPMAAVVAANIWHGTAFSMMNFQSALDNVSGDIEEAAKVDGANRRQTLLRIIVPCIKDTIATNTMLNTLSTLGVFGLIYIMTGGGPGNSTSTLPIYMYRQAFTSGQMGAGTAIGMLILVVGIVCSIIYARILKSDD</sequence>
<evidence type="ECO:0000256" key="1">
    <source>
        <dbReference type="ARBA" id="ARBA00004651"/>
    </source>
</evidence>
<keyword evidence="5 7" id="KW-1133">Transmembrane helix</keyword>
<feature type="domain" description="ABC transmembrane type-1" evidence="8">
    <location>
        <begin position="77"/>
        <end position="287"/>
    </location>
</feature>
<dbReference type="AlphaFoldDB" id="A0A4U8QDC4"/>
<feature type="transmembrane region" description="Helical" evidence="7">
    <location>
        <begin position="20"/>
        <end position="43"/>
    </location>
</feature>
<comment type="subcellular location">
    <subcellularLocation>
        <location evidence="1 7">Cell membrane</location>
        <topology evidence="1 7">Multi-pass membrane protein</topology>
    </subcellularLocation>
</comment>
<dbReference type="InterPro" id="IPR035906">
    <property type="entry name" value="MetI-like_sf"/>
</dbReference>
<evidence type="ECO:0000256" key="6">
    <source>
        <dbReference type="ARBA" id="ARBA00023136"/>
    </source>
</evidence>
<feature type="transmembrane region" description="Helical" evidence="7">
    <location>
        <begin position="266"/>
        <end position="288"/>
    </location>
</feature>
<dbReference type="SUPFAM" id="SSF161098">
    <property type="entry name" value="MetI-like"/>
    <property type="match status" value="1"/>
</dbReference>
<evidence type="ECO:0000259" key="8">
    <source>
        <dbReference type="PROSITE" id="PS50928"/>
    </source>
</evidence>
<protein>
    <submittedName>
        <fullName evidence="9">Lactose transport system permease protein LacF</fullName>
    </submittedName>
</protein>
<dbReference type="Gene3D" id="1.10.3720.10">
    <property type="entry name" value="MetI-like"/>
    <property type="match status" value="1"/>
</dbReference>
<dbReference type="Pfam" id="PF00528">
    <property type="entry name" value="BPD_transp_1"/>
    <property type="match status" value="1"/>
</dbReference>
<evidence type="ECO:0000256" key="7">
    <source>
        <dbReference type="RuleBase" id="RU363032"/>
    </source>
</evidence>
<dbReference type="STRING" id="180332.GCA_000797495_02603"/>
<dbReference type="SUPFAM" id="SSF160964">
    <property type="entry name" value="MalF N-terminal region-like"/>
    <property type="match status" value="1"/>
</dbReference>
<dbReference type="InterPro" id="IPR000515">
    <property type="entry name" value="MetI-like"/>
</dbReference>
<evidence type="ECO:0000313" key="10">
    <source>
        <dbReference type="Proteomes" id="UP000306509"/>
    </source>
</evidence>
<dbReference type="Proteomes" id="UP000306509">
    <property type="component" value="Unassembled WGS sequence"/>
</dbReference>
<keyword evidence="3" id="KW-1003">Cell membrane</keyword>
<accession>A0A4U8QDC4</accession>
<comment type="similarity">
    <text evidence="7">Belongs to the binding-protein-dependent transport system permease family.</text>
</comment>
<keyword evidence="4 7" id="KW-0812">Transmembrane</keyword>
<dbReference type="GO" id="GO:0055085">
    <property type="term" value="P:transmembrane transport"/>
    <property type="evidence" value="ECO:0007669"/>
    <property type="project" value="InterPro"/>
</dbReference>
<keyword evidence="2 7" id="KW-0813">Transport</keyword>
<dbReference type="OrthoDB" id="9783714at2"/>
<gene>
    <name evidence="9" type="primary">lacF_1</name>
    <name evidence="9" type="ORF">DSM106044_00075</name>
</gene>
<dbReference type="CDD" id="cd06261">
    <property type="entry name" value="TM_PBP2"/>
    <property type="match status" value="1"/>
</dbReference>
<keyword evidence="6 7" id="KW-0472">Membrane</keyword>
<evidence type="ECO:0000256" key="2">
    <source>
        <dbReference type="ARBA" id="ARBA00022448"/>
    </source>
</evidence>
<comment type="caution">
    <text evidence="9">The sequence shown here is derived from an EMBL/GenBank/DDBJ whole genome shotgun (WGS) entry which is preliminary data.</text>
</comment>
<dbReference type="EMBL" id="QGQD01000001">
    <property type="protein sequence ID" value="TLD03051.1"/>
    <property type="molecule type" value="Genomic_DNA"/>
</dbReference>
<dbReference type="RefSeq" id="WP_027296875.1">
    <property type="nucleotide sequence ID" value="NZ_CABMJZ010000074.1"/>
</dbReference>
<dbReference type="PROSITE" id="PS50928">
    <property type="entry name" value="ABC_TM1"/>
    <property type="match status" value="1"/>
</dbReference>
<reference evidence="9 10" key="1">
    <citation type="journal article" date="2019" name="Anaerobe">
        <title>Detection of Robinsoniella peoriensis in multiple bone samples of a trauma patient.</title>
        <authorList>
            <person name="Schrottner P."/>
            <person name="Hartwich K."/>
            <person name="Bunk B."/>
            <person name="Schober I."/>
            <person name="Helbig S."/>
            <person name="Rudolph W.W."/>
            <person name="Gunzer F."/>
        </authorList>
    </citation>
    <scope>NUCLEOTIDE SEQUENCE [LARGE SCALE GENOMIC DNA]</scope>
    <source>
        <strain evidence="9 10">DSM 106044</strain>
    </source>
</reference>
<name>A0A4U8QDC4_9FIRM</name>